<dbReference type="AlphaFoldDB" id="A0A839YY69"/>
<dbReference type="SUPFAM" id="SSF55785">
    <property type="entry name" value="PYP-like sensor domain (PAS domain)"/>
    <property type="match status" value="1"/>
</dbReference>
<dbReference type="SMART" id="SM00052">
    <property type="entry name" value="EAL"/>
    <property type="match status" value="1"/>
</dbReference>
<feature type="transmembrane region" description="Helical" evidence="1">
    <location>
        <begin position="72"/>
        <end position="93"/>
    </location>
</feature>
<dbReference type="EMBL" id="JACICF010000001">
    <property type="protein sequence ID" value="MBB3763430.1"/>
    <property type="molecule type" value="Genomic_DNA"/>
</dbReference>
<dbReference type="InterPro" id="IPR052155">
    <property type="entry name" value="Biofilm_reg_signaling"/>
</dbReference>
<keyword evidence="1" id="KW-0812">Transmembrane</keyword>
<dbReference type="InterPro" id="IPR043128">
    <property type="entry name" value="Rev_trsase/Diguanyl_cyclase"/>
</dbReference>
<feature type="domain" description="EAL" evidence="2">
    <location>
        <begin position="526"/>
        <end position="777"/>
    </location>
</feature>
<organism evidence="4 5">
    <name type="scientific">Sphingomicrobium lutaoense</name>
    <dbReference type="NCBI Taxonomy" id="515949"/>
    <lineage>
        <taxon>Bacteria</taxon>
        <taxon>Pseudomonadati</taxon>
        <taxon>Pseudomonadota</taxon>
        <taxon>Alphaproteobacteria</taxon>
        <taxon>Sphingomonadales</taxon>
        <taxon>Sphingomonadaceae</taxon>
        <taxon>Sphingomicrobium</taxon>
    </lineage>
</organism>
<dbReference type="InterPro" id="IPR000160">
    <property type="entry name" value="GGDEF_dom"/>
</dbReference>
<keyword evidence="5" id="KW-1185">Reference proteome</keyword>
<dbReference type="Pfam" id="PF00990">
    <property type="entry name" value="GGDEF"/>
    <property type="match status" value="1"/>
</dbReference>
<keyword evidence="1" id="KW-0472">Membrane</keyword>
<dbReference type="InterPro" id="IPR035919">
    <property type="entry name" value="EAL_sf"/>
</dbReference>
<name>A0A839YY69_9SPHN</name>
<dbReference type="SUPFAM" id="SSF141868">
    <property type="entry name" value="EAL domain-like"/>
    <property type="match status" value="1"/>
</dbReference>
<accession>A0A839YY69</accession>
<dbReference type="PROSITE" id="PS50887">
    <property type="entry name" value="GGDEF"/>
    <property type="match status" value="1"/>
</dbReference>
<dbReference type="PROSITE" id="PS50883">
    <property type="entry name" value="EAL"/>
    <property type="match status" value="1"/>
</dbReference>
<dbReference type="InterPro" id="IPR013656">
    <property type="entry name" value="PAS_4"/>
</dbReference>
<reference evidence="4 5" key="1">
    <citation type="submission" date="2020-08" db="EMBL/GenBank/DDBJ databases">
        <title>Genomic Encyclopedia of Type Strains, Phase IV (KMG-IV): sequencing the most valuable type-strain genomes for metagenomic binning, comparative biology and taxonomic classification.</title>
        <authorList>
            <person name="Goeker M."/>
        </authorList>
    </citation>
    <scope>NUCLEOTIDE SEQUENCE [LARGE SCALE GENOMIC DNA]</scope>
    <source>
        <strain evidence="4 5">DSM 24194</strain>
    </source>
</reference>
<evidence type="ECO:0000259" key="3">
    <source>
        <dbReference type="PROSITE" id="PS50887"/>
    </source>
</evidence>
<protein>
    <submittedName>
        <fullName evidence="4">Diguanylate cyclase (GGDEF)-like protein</fullName>
    </submittedName>
</protein>
<feature type="transmembrane region" description="Helical" evidence="1">
    <location>
        <begin position="105"/>
        <end position="125"/>
    </location>
</feature>
<comment type="caution">
    <text evidence="4">The sequence shown here is derived from an EMBL/GenBank/DDBJ whole genome shotgun (WGS) entry which is preliminary data.</text>
</comment>
<dbReference type="RefSeq" id="WP_183932778.1">
    <property type="nucleotide sequence ID" value="NZ_JACICF010000001.1"/>
</dbReference>
<dbReference type="CDD" id="cd00130">
    <property type="entry name" value="PAS"/>
    <property type="match status" value="1"/>
</dbReference>
<sequence>MSRTTGQAVDSRSPRISLLDIYRLCCPDDQVLCSIRDQQIDKILRLAPYTIVVQMLCGGVVLAALADSVNPFALLLWFALAGVFCAVRMARVWRLRQDPDYQDEAPASFLSATLTVFCLSLFWLVPPLIWFDQASASAQLLMAVVAAVLVSAGSLTVLAVPPAALAFASVSLAGTFIISFKLDNMPMAVLTAIYGVAVFFAITASARQSIAHARSRIELEEQGEIVSLLREFEASGSGGLWEADANLRLTMISEELAQQIGNSAQSLIGIPLKKMLDPDNRVSELSSGMRTLFDHLRTGQPFRDIAVPAVANDRWWSLSGRPTRDEDGQITGWRGVGSDITEVRLRGIDAVREARRDPLTGIANRLFIREQLEELLLDTYDEDERGALLLVDLDRFKLVNDTLGHAIGDRLLCEVANRLDRATGEDGVVGRLGGDEFAVIWRGSADRDTLSGIAQRLVEEVSRTVHVGGAALNVGATVGIAIGGRDGTLEGALMRAADLALYHAKKGGRGDYAFFEPRLLEAAEHNRLLENDVREALATNKMTLAYQPIVDARTKHTVCREALLRWDHHIRGAISPERFIPIIEDAGLIHQIGSWVIREACSEAMRWQDGAAVAVNISAAQLSGEGLEQTVIDALARTGLDPERLELEVTETIFIGDESETLDSLERLRALGVKLVLDDFGKGYSSLGYLSRAHFSKIKIDRSFVRGAAEGQRDCLAILRAILALADGLEVITTAEGVESEREAALLSSLGVEQMQGFYFGRPEAIEADLIPERRLAQRQDA</sequence>
<feature type="transmembrane region" description="Helical" evidence="1">
    <location>
        <begin position="46"/>
        <end position="66"/>
    </location>
</feature>
<dbReference type="Pfam" id="PF08448">
    <property type="entry name" value="PAS_4"/>
    <property type="match status" value="1"/>
</dbReference>
<dbReference type="PANTHER" id="PTHR44757">
    <property type="entry name" value="DIGUANYLATE CYCLASE DGCP"/>
    <property type="match status" value="1"/>
</dbReference>
<gene>
    <name evidence="4" type="ORF">FHS50_000453</name>
</gene>
<dbReference type="PANTHER" id="PTHR44757:SF2">
    <property type="entry name" value="BIOFILM ARCHITECTURE MAINTENANCE PROTEIN MBAA"/>
    <property type="match status" value="1"/>
</dbReference>
<dbReference type="NCBIfam" id="TIGR00254">
    <property type="entry name" value="GGDEF"/>
    <property type="match status" value="1"/>
</dbReference>
<keyword evidence="1" id="KW-1133">Transmembrane helix</keyword>
<dbReference type="Gene3D" id="3.30.70.270">
    <property type="match status" value="1"/>
</dbReference>
<feature type="domain" description="GGDEF" evidence="3">
    <location>
        <begin position="384"/>
        <end position="517"/>
    </location>
</feature>
<dbReference type="SMART" id="SM00267">
    <property type="entry name" value="GGDEF"/>
    <property type="match status" value="1"/>
</dbReference>
<evidence type="ECO:0000313" key="4">
    <source>
        <dbReference type="EMBL" id="MBB3763430.1"/>
    </source>
</evidence>
<dbReference type="InterPro" id="IPR000014">
    <property type="entry name" value="PAS"/>
</dbReference>
<dbReference type="SUPFAM" id="SSF55073">
    <property type="entry name" value="Nucleotide cyclase"/>
    <property type="match status" value="1"/>
</dbReference>
<dbReference type="InterPro" id="IPR035965">
    <property type="entry name" value="PAS-like_dom_sf"/>
</dbReference>
<dbReference type="CDD" id="cd01949">
    <property type="entry name" value="GGDEF"/>
    <property type="match status" value="1"/>
</dbReference>
<dbReference type="Gene3D" id="3.30.450.20">
    <property type="entry name" value="PAS domain"/>
    <property type="match status" value="1"/>
</dbReference>
<proteinExistence type="predicted"/>
<dbReference type="Gene3D" id="3.20.20.450">
    <property type="entry name" value="EAL domain"/>
    <property type="match status" value="1"/>
</dbReference>
<dbReference type="InterPro" id="IPR029787">
    <property type="entry name" value="Nucleotide_cyclase"/>
</dbReference>
<evidence type="ECO:0000259" key="2">
    <source>
        <dbReference type="PROSITE" id="PS50883"/>
    </source>
</evidence>
<dbReference type="Proteomes" id="UP000578569">
    <property type="component" value="Unassembled WGS sequence"/>
</dbReference>
<dbReference type="InterPro" id="IPR001633">
    <property type="entry name" value="EAL_dom"/>
</dbReference>
<evidence type="ECO:0000313" key="5">
    <source>
        <dbReference type="Proteomes" id="UP000578569"/>
    </source>
</evidence>
<dbReference type="Pfam" id="PF00563">
    <property type="entry name" value="EAL"/>
    <property type="match status" value="1"/>
</dbReference>
<dbReference type="CDD" id="cd01948">
    <property type="entry name" value="EAL"/>
    <property type="match status" value="1"/>
</dbReference>
<feature type="transmembrane region" description="Helical" evidence="1">
    <location>
        <begin position="188"/>
        <end position="206"/>
    </location>
</feature>
<feature type="transmembrane region" description="Helical" evidence="1">
    <location>
        <begin position="137"/>
        <end position="158"/>
    </location>
</feature>
<evidence type="ECO:0000256" key="1">
    <source>
        <dbReference type="SAM" id="Phobius"/>
    </source>
</evidence>